<evidence type="ECO:0000256" key="2">
    <source>
        <dbReference type="SAM" id="Phobius"/>
    </source>
</evidence>
<dbReference type="Pfam" id="PF02470">
    <property type="entry name" value="MlaD"/>
    <property type="match status" value="1"/>
</dbReference>
<dbReference type="PANTHER" id="PTHR33371">
    <property type="entry name" value="INTERMEMBRANE PHOSPHOLIPID TRANSPORT SYSTEM BINDING PROTEIN MLAD-RELATED"/>
    <property type="match status" value="1"/>
</dbReference>
<evidence type="ECO:0000256" key="1">
    <source>
        <dbReference type="SAM" id="MobiDB-lite"/>
    </source>
</evidence>
<keyword evidence="2" id="KW-1133">Transmembrane helix</keyword>
<dbReference type="Proteomes" id="UP000694287">
    <property type="component" value="Unassembled WGS sequence"/>
</dbReference>
<dbReference type="InterPro" id="IPR003399">
    <property type="entry name" value="Mce/MlaD"/>
</dbReference>
<keyword evidence="2" id="KW-0812">Transmembrane</keyword>
<comment type="caution">
    <text evidence="4">The sequence shown here is derived from an EMBL/GenBank/DDBJ whole genome shotgun (WGS) entry which is preliminary data.</text>
</comment>
<keyword evidence="2" id="KW-0472">Membrane</keyword>
<keyword evidence="5" id="KW-1185">Reference proteome</keyword>
<evidence type="ECO:0000259" key="3">
    <source>
        <dbReference type="Pfam" id="PF02470"/>
    </source>
</evidence>
<dbReference type="InterPro" id="IPR052336">
    <property type="entry name" value="MlaD_Phospholipid_Transporter"/>
</dbReference>
<gene>
    <name evidence="4" type="ORF">I4I81_11170</name>
</gene>
<feature type="domain" description="Mce/MlaD" evidence="3">
    <location>
        <begin position="44"/>
        <end position="116"/>
    </location>
</feature>
<dbReference type="PANTHER" id="PTHR33371:SF4">
    <property type="entry name" value="INTERMEMBRANE PHOSPHOLIPID TRANSPORT SYSTEM BINDING PROTEIN MLAD"/>
    <property type="match status" value="1"/>
</dbReference>
<evidence type="ECO:0000313" key="5">
    <source>
        <dbReference type="Proteomes" id="UP000694287"/>
    </source>
</evidence>
<feature type="transmembrane region" description="Helical" evidence="2">
    <location>
        <begin position="12"/>
        <end position="30"/>
    </location>
</feature>
<protein>
    <submittedName>
        <fullName evidence="4">MCE family protein</fullName>
    </submittedName>
</protein>
<reference evidence="4 5" key="1">
    <citation type="submission" date="2020-11" db="EMBL/GenBank/DDBJ databases">
        <title>Pseudonocardia abyssalis sp. nov. and Pseudonocardia oceani sp. nov., description and phylogenomic analysis of two novel actinomycetes isolated from the deep Southern Ocean.</title>
        <authorList>
            <person name="Parra J."/>
        </authorList>
    </citation>
    <scope>NUCLEOTIDE SEQUENCE [LARGE SCALE GENOMIC DNA]</scope>
    <source>
        <strain evidence="4 5">KRD-168</strain>
    </source>
</reference>
<sequence>MAGPRSGDTRALLVGVVVLAFFAVSLYSGINAHKGLPGADRTLVTAMFEDTGGLRPGDDVRIARARAGRVDDVQLVDGRSAVTLGFDGDRDIYRNATASVDSRSALGQRIVNVDPGTPDAGELGSDAIPVSQTVSSENLDSLFSLFDEPTRAAMASTLRETGGGLAGHGGDLQDILTTAPDLLPDLGTVSRALAEDEGRDLTAMLAAADRLSARFEGRQDQLASLTGQLATTLSAIDADGGEPLAQALDRAPATLREAREAMVALQPPLSDLDVAMADLRPGAEGLGASTPDLRGVLVESVPPLDRLPDVAEQAVPAVEALTTTMVDARPFAPRAAEALASANPFLTTLAPYAPDIGLFFTNWADALSRGDDGPGDPDSRHLRVTLIPHTESVTGQAGIEDPFVARNPYPAPGEAGEDSTGSLPVPSNGDN</sequence>
<evidence type="ECO:0000313" key="4">
    <source>
        <dbReference type="EMBL" id="MBW0134817.1"/>
    </source>
</evidence>
<feature type="region of interest" description="Disordered" evidence="1">
    <location>
        <begin position="391"/>
        <end position="431"/>
    </location>
</feature>
<organism evidence="4 5">
    <name type="scientific">Pseudonocardia abyssalis</name>
    <dbReference type="NCBI Taxonomy" id="2792008"/>
    <lineage>
        <taxon>Bacteria</taxon>
        <taxon>Bacillati</taxon>
        <taxon>Actinomycetota</taxon>
        <taxon>Actinomycetes</taxon>
        <taxon>Pseudonocardiales</taxon>
        <taxon>Pseudonocardiaceae</taxon>
        <taxon>Pseudonocardia</taxon>
    </lineage>
</organism>
<accession>A0ABS6URF6</accession>
<dbReference type="EMBL" id="JADQDK010000001">
    <property type="protein sequence ID" value="MBW0134817.1"/>
    <property type="molecule type" value="Genomic_DNA"/>
</dbReference>
<name>A0ABS6URF6_9PSEU</name>
<dbReference type="RefSeq" id="WP_218600752.1">
    <property type="nucleotide sequence ID" value="NZ_JADQDJ010000002.1"/>
</dbReference>
<proteinExistence type="predicted"/>